<evidence type="ECO:0000256" key="8">
    <source>
        <dbReference type="ARBA" id="ARBA00023136"/>
    </source>
</evidence>
<evidence type="ECO:0000256" key="6">
    <source>
        <dbReference type="ARBA" id="ARBA00022989"/>
    </source>
</evidence>
<keyword evidence="5" id="KW-0677">Repeat</keyword>
<dbReference type="EMBL" id="LHPG02000026">
    <property type="protein sequence ID" value="PRW18395.1"/>
    <property type="molecule type" value="Genomic_DNA"/>
</dbReference>
<dbReference type="GO" id="GO:1990575">
    <property type="term" value="P:mitochondrial L-ornithine transmembrane transport"/>
    <property type="evidence" value="ECO:0007669"/>
    <property type="project" value="TreeGrafter"/>
</dbReference>
<dbReference type="GO" id="GO:0031966">
    <property type="term" value="C:mitochondrial membrane"/>
    <property type="evidence" value="ECO:0007669"/>
    <property type="project" value="UniProtKB-SubCell"/>
</dbReference>
<feature type="repeat" description="Solcar" evidence="9">
    <location>
        <begin position="176"/>
        <end position="264"/>
    </location>
</feature>
<evidence type="ECO:0000256" key="9">
    <source>
        <dbReference type="PROSITE-ProRule" id="PRU00282"/>
    </source>
</evidence>
<dbReference type="AlphaFoldDB" id="A0A2P6TC05"/>
<keyword evidence="8 9" id="KW-0472">Membrane</keyword>
<dbReference type="Pfam" id="PF00153">
    <property type="entry name" value="Mito_carr"/>
    <property type="match status" value="3"/>
</dbReference>
<dbReference type="OrthoDB" id="14252at2759"/>
<gene>
    <name evidence="11" type="ORF">C2E21_9359</name>
</gene>
<comment type="similarity">
    <text evidence="2 10">Belongs to the mitochondrial carrier (TC 2.A.29) family.</text>
</comment>
<dbReference type="InterPro" id="IPR018108">
    <property type="entry name" value="MCP_transmembrane"/>
</dbReference>
<evidence type="ECO:0000256" key="4">
    <source>
        <dbReference type="ARBA" id="ARBA00022692"/>
    </source>
</evidence>
<dbReference type="GO" id="GO:0000064">
    <property type="term" value="F:L-ornithine transmembrane transporter activity"/>
    <property type="evidence" value="ECO:0007669"/>
    <property type="project" value="TreeGrafter"/>
</dbReference>
<dbReference type="STRING" id="3076.A0A2P6TC05"/>
<dbReference type="Proteomes" id="UP000239899">
    <property type="component" value="Unassembled WGS sequence"/>
</dbReference>
<name>A0A2P6TC05_CHLSO</name>
<keyword evidence="3 10" id="KW-0813">Transport</keyword>
<evidence type="ECO:0000313" key="12">
    <source>
        <dbReference type="Proteomes" id="UP000239899"/>
    </source>
</evidence>
<dbReference type="SUPFAM" id="SSF103506">
    <property type="entry name" value="Mitochondrial carrier"/>
    <property type="match status" value="1"/>
</dbReference>
<comment type="caution">
    <text evidence="11">The sequence shown here is derived from an EMBL/GenBank/DDBJ whole genome shotgun (WGS) entry which is preliminary data.</text>
</comment>
<proteinExistence type="inferred from homology"/>
<dbReference type="PANTHER" id="PTHR45624">
    <property type="entry name" value="MITOCHONDRIAL BASIC AMINO ACIDS TRANSPORTER-RELATED"/>
    <property type="match status" value="1"/>
</dbReference>
<keyword evidence="6" id="KW-1133">Transmembrane helix</keyword>
<dbReference type="InterPro" id="IPR023395">
    <property type="entry name" value="MCP_dom_sf"/>
</dbReference>
<organism evidence="11 12">
    <name type="scientific">Chlorella sorokiniana</name>
    <name type="common">Freshwater green alga</name>
    <dbReference type="NCBI Taxonomy" id="3076"/>
    <lineage>
        <taxon>Eukaryota</taxon>
        <taxon>Viridiplantae</taxon>
        <taxon>Chlorophyta</taxon>
        <taxon>core chlorophytes</taxon>
        <taxon>Trebouxiophyceae</taxon>
        <taxon>Chlorellales</taxon>
        <taxon>Chlorellaceae</taxon>
        <taxon>Chlorella clade</taxon>
        <taxon>Chlorella</taxon>
    </lineage>
</organism>
<evidence type="ECO:0000256" key="7">
    <source>
        <dbReference type="ARBA" id="ARBA00023128"/>
    </source>
</evidence>
<accession>A0A2P6TC05</accession>
<evidence type="ECO:0000256" key="1">
    <source>
        <dbReference type="ARBA" id="ARBA00004225"/>
    </source>
</evidence>
<evidence type="ECO:0000256" key="2">
    <source>
        <dbReference type="ARBA" id="ARBA00006375"/>
    </source>
</evidence>
<evidence type="ECO:0000256" key="5">
    <source>
        <dbReference type="ARBA" id="ARBA00022737"/>
    </source>
</evidence>
<keyword evidence="12" id="KW-1185">Reference proteome</keyword>
<comment type="subcellular location">
    <subcellularLocation>
        <location evidence="1">Mitochondrion membrane</location>
        <topology evidence="1">Multi-pass membrane protein</topology>
    </subcellularLocation>
</comment>
<dbReference type="PROSITE" id="PS50920">
    <property type="entry name" value="SOLCAR"/>
    <property type="match status" value="2"/>
</dbReference>
<reference evidence="11 12" key="1">
    <citation type="journal article" date="2018" name="Plant J.">
        <title>Genome sequences of Chlorella sorokiniana UTEX 1602 and Micractinium conductrix SAG 241.80: implications to maltose excretion by a green alga.</title>
        <authorList>
            <person name="Arriola M.B."/>
            <person name="Velmurugan N."/>
            <person name="Zhang Y."/>
            <person name="Plunkett M.H."/>
            <person name="Hondzo H."/>
            <person name="Barney B.M."/>
        </authorList>
    </citation>
    <scope>NUCLEOTIDE SEQUENCE [LARGE SCALE GENOMIC DNA]</scope>
    <source>
        <strain evidence="12">UTEX 1602</strain>
    </source>
</reference>
<dbReference type="InterPro" id="IPR050567">
    <property type="entry name" value="Mitochondrial_Carrier"/>
</dbReference>
<evidence type="ECO:0000313" key="11">
    <source>
        <dbReference type="EMBL" id="PRW18395.1"/>
    </source>
</evidence>
<evidence type="ECO:0000256" key="10">
    <source>
        <dbReference type="RuleBase" id="RU000488"/>
    </source>
</evidence>
<evidence type="ECO:0000256" key="3">
    <source>
        <dbReference type="ARBA" id="ARBA00022448"/>
    </source>
</evidence>
<dbReference type="Gene3D" id="1.50.40.10">
    <property type="entry name" value="Mitochondrial carrier domain"/>
    <property type="match status" value="1"/>
</dbReference>
<sequence>MMQLQPGLSAMGAVRSTVAAQGPLGLYKGMLAPLATVAAFNAILFSSRGAAERVLSPDGAPLTTGQAVVAGAAAGVPVSLMATPTELLKCRLQAQTSKPPPGVVFSAEEYRAGRALFRGPGSLLQAIVKYEGPAAMFRGLVPTLLREVPGNAAYFGVYEACKHGLAAQQGIPVSQLSSLSLMTAGGIGGAAFWIAVYPMDVIKSCIQTQSAFAADRYRGVLDCGARLYRSGGWAAMWRGFGPCFARSVPANSVAFLVFERVKAALTGSYSAEVPVQHS</sequence>
<feature type="repeat" description="Solcar" evidence="9">
    <location>
        <begin position="62"/>
        <end position="164"/>
    </location>
</feature>
<keyword evidence="4 9" id="KW-0812">Transmembrane</keyword>
<keyword evidence="7" id="KW-0496">Mitochondrion</keyword>
<dbReference type="PANTHER" id="PTHR45624:SF12">
    <property type="entry name" value="MITOCHONDRIAL ORNITHINE TRANSPORTER 1"/>
    <property type="match status" value="1"/>
</dbReference>
<protein>
    <submittedName>
        <fullName evidence="11">Mitochondrial carnitine acylcarnitine carrier</fullName>
    </submittedName>
</protein>